<feature type="compositionally biased region" description="Low complexity" evidence="1">
    <location>
        <begin position="357"/>
        <end position="375"/>
    </location>
</feature>
<reference evidence="2 3" key="1">
    <citation type="journal article" date="2018" name="Cell">
        <title>The Chara Genome: Secondary Complexity and Implications for Plant Terrestrialization.</title>
        <authorList>
            <person name="Nishiyama T."/>
            <person name="Sakayama H."/>
            <person name="Vries J.D."/>
            <person name="Buschmann H."/>
            <person name="Saint-Marcoux D."/>
            <person name="Ullrich K.K."/>
            <person name="Haas F.B."/>
            <person name="Vanderstraeten L."/>
            <person name="Becker D."/>
            <person name="Lang D."/>
            <person name="Vosolsobe S."/>
            <person name="Rombauts S."/>
            <person name="Wilhelmsson P.K.I."/>
            <person name="Janitza P."/>
            <person name="Kern R."/>
            <person name="Heyl A."/>
            <person name="Rumpler F."/>
            <person name="Villalobos L.I.A.C."/>
            <person name="Clay J.M."/>
            <person name="Skokan R."/>
            <person name="Toyoda A."/>
            <person name="Suzuki Y."/>
            <person name="Kagoshima H."/>
            <person name="Schijlen E."/>
            <person name="Tajeshwar N."/>
            <person name="Catarino B."/>
            <person name="Hetherington A.J."/>
            <person name="Saltykova A."/>
            <person name="Bonnot C."/>
            <person name="Breuninger H."/>
            <person name="Symeonidi A."/>
            <person name="Radhakrishnan G.V."/>
            <person name="Van Nieuwerburgh F."/>
            <person name="Deforce D."/>
            <person name="Chang C."/>
            <person name="Karol K.G."/>
            <person name="Hedrich R."/>
            <person name="Ulvskov P."/>
            <person name="Glockner G."/>
            <person name="Delwiche C.F."/>
            <person name="Petrasek J."/>
            <person name="Van de Peer Y."/>
            <person name="Friml J."/>
            <person name="Beilby M."/>
            <person name="Dolan L."/>
            <person name="Kohara Y."/>
            <person name="Sugano S."/>
            <person name="Fujiyama A."/>
            <person name="Delaux P.-M."/>
            <person name="Quint M."/>
            <person name="TheiBen G."/>
            <person name="Hagemann M."/>
            <person name="Harholt J."/>
            <person name="Dunand C."/>
            <person name="Zachgo S."/>
            <person name="Langdale J."/>
            <person name="Maumus F."/>
            <person name="Straeten D.V.D."/>
            <person name="Gould S.B."/>
            <person name="Rensing S.A."/>
        </authorList>
    </citation>
    <scope>NUCLEOTIDE SEQUENCE [LARGE SCALE GENOMIC DNA]</scope>
    <source>
        <strain evidence="2 3">S276</strain>
    </source>
</reference>
<feature type="compositionally biased region" description="Basic and acidic residues" evidence="1">
    <location>
        <begin position="473"/>
        <end position="484"/>
    </location>
</feature>
<name>A0A388JN63_CHABU</name>
<feature type="region of interest" description="Disordered" evidence="1">
    <location>
        <begin position="458"/>
        <end position="526"/>
    </location>
</feature>
<dbReference type="Gramene" id="GBG59221">
    <property type="protein sequence ID" value="GBG59221"/>
    <property type="gene ID" value="CBR_g32238"/>
</dbReference>
<feature type="compositionally biased region" description="Polar residues" evidence="1">
    <location>
        <begin position="485"/>
        <end position="496"/>
    </location>
</feature>
<feature type="compositionally biased region" description="Acidic residues" evidence="1">
    <location>
        <begin position="415"/>
        <end position="429"/>
    </location>
</feature>
<dbReference type="Proteomes" id="UP000265515">
    <property type="component" value="Unassembled WGS sequence"/>
</dbReference>
<evidence type="ECO:0000313" key="3">
    <source>
        <dbReference type="Proteomes" id="UP000265515"/>
    </source>
</evidence>
<feature type="region of interest" description="Disordered" evidence="1">
    <location>
        <begin position="688"/>
        <end position="730"/>
    </location>
</feature>
<feature type="compositionally biased region" description="Basic residues" evidence="1">
    <location>
        <begin position="458"/>
        <end position="472"/>
    </location>
</feature>
<protein>
    <submittedName>
        <fullName evidence="2">Uncharacterized protein</fullName>
    </submittedName>
</protein>
<feature type="compositionally biased region" description="Basic and acidic residues" evidence="1">
    <location>
        <begin position="430"/>
        <end position="442"/>
    </location>
</feature>
<organism evidence="2 3">
    <name type="scientific">Chara braunii</name>
    <name type="common">Braun's stonewort</name>
    <dbReference type="NCBI Taxonomy" id="69332"/>
    <lineage>
        <taxon>Eukaryota</taxon>
        <taxon>Viridiplantae</taxon>
        <taxon>Streptophyta</taxon>
        <taxon>Charophyceae</taxon>
        <taxon>Charales</taxon>
        <taxon>Characeae</taxon>
        <taxon>Chara</taxon>
    </lineage>
</organism>
<sequence length="730" mass="80907">MATVKKMYSSEEKKQLCSLLEACYRDGIFPSGLDIGIAELGEDFARFDLNEGFSEFNLTWLREHAITILFQERASVLSNDTKKKLVHLYEDSGYDAGLIADSAKRGRYQNEGKNLASFVSSQTSVITWLKQKKEDYVDLGNKSYKLTFLPWMTLSEMKEYKEAEFKVCWIRCPRVPLQLLAILQTAVEKSFGEVLKVHPFEEYEDEPELGTVRFDLELEARKKVKPRLLVGIPGQGDYHFEVISAATPWCSVCRVNYHTNKEDCCPAFEDPDPFMQQMKQKSFPPDPPFSGFVPTGEEPPLTGFRRFAGKRRPSNPVNNSSSKSQHPPVKTRGRSRSRSIHRSRSPSGRSSRGEKNSSGTKGKSLSSGGKKTPSPLNKKSKESIVSKGGSDSVSSYGPEKEDEGSMKIDKNADNGESEEEEDGESEGEGDLERNRSVMEEVGRNALVKAVEAVISKGRGRRSFHSPFKRSRTHSPDREFRKTGSEHSSQASETDSGQGIVRNKDSGNRKLRTALTEAEPRSTLGRDDKGIPKVLIPLLCSTSDKGVVIMASQANDGNLELATTNANVPLTGNVILKKVARIIPEGLRVRIIPQARVEGQNVVSTKGEKIRFYFVPLEIHMNDETNNIIAGQNKSWFPLSYLSSPLNPELQGIRVVPGVSAAVIADWLTTSVLRELLLTSQLMTAIQEPWDDASREEEARKRKQPSGGQGVGGRIQSIVGNVGSHASYGQA</sequence>
<dbReference type="EMBL" id="BFEA01000003">
    <property type="protein sequence ID" value="GBG59221.1"/>
    <property type="molecule type" value="Genomic_DNA"/>
</dbReference>
<proteinExistence type="predicted"/>
<dbReference type="AlphaFoldDB" id="A0A388JN63"/>
<feature type="compositionally biased region" description="Low complexity" evidence="1">
    <location>
        <begin position="314"/>
        <end position="324"/>
    </location>
</feature>
<evidence type="ECO:0000313" key="2">
    <source>
        <dbReference type="EMBL" id="GBG59221.1"/>
    </source>
</evidence>
<feature type="region of interest" description="Disordered" evidence="1">
    <location>
        <begin position="275"/>
        <end position="443"/>
    </location>
</feature>
<keyword evidence="3" id="KW-1185">Reference proteome</keyword>
<evidence type="ECO:0000256" key="1">
    <source>
        <dbReference type="SAM" id="MobiDB-lite"/>
    </source>
</evidence>
<accession>A0A388JN63</accession>
<gene>
    <name evidence="2" type="ORF">CBR_g32238</name>
</gene>
<feature type="compositionally biased region" description="Basic and acidic residues" evidence="1">
    <location>
        <begin position="517"/>
        <end position="526"/>
    </location>
</feature>
<feature type="compositionally biased region" description="Basic and acidic residues" evidence="1">
    <location>
        <begin position="403"/>
        <end position="413"/>
    </location>
</feature>
<comment type="caution">
    <text evidence="2">The sequence shown here is derived from an EMBL/GenBank/DDBJ whole genome shotgun (WGS) entry which is preliminary data.</text>
</comment>
<feature type="compositionally biased region" description="Basic residues" evidence="1">
    <location>
        <begin position="329"/>
        <end position="344"/>
    </location>
</feature>